<evidence type="ECO:0000256" key="3">
    <source>
        <dbReference type="SAM" id="SignalP"/>
    </source>
</evidence>
<dbReference type="EMBL" id="CP042806">
    <property type="protein sequence ID" value="QEE30744.1"/>
    <property type="molecule type" value="Genomic_DNA"/>
</dbReference>
<evidence type="ECO:0000313" key="7">
    <source>
        <dbReference type="Proteomes" id="UP000321820"/>
    </source>
</evidence>
<dbReference type="SUPFAM" id="SSF53474">
    <property type="entry name" value="alpha/beta-Hydrolases"/>
    <property type="match status" value="1"/>
</dbReference>
<dbReference type="KEGG" id="talb:FTW19_23745"/>
<evidence type="ECO:0000256" key="1">
    <source>
        <dbReference type="ARBA" id="ARBA00010515"/>
    </source>
</evidence>
<dbReference type="GO" id="GO:0004806">
    <property type="term" value="F:triacylglycerol lipase activity"/>
    <property type="evidence" value="ECO:0007669"/>
    <property type="project" value="TreeGrafter"/>
</dbReference>
<evidence type="ECO:0000259" key="4">
    <source>
        <dbReference type="Pfam" id="PF07859"/>
    </source>
</evidence>
<dbReference type="Gene3D" id="3.40.50.1820">
    <property type="entry name" value="alpha/beta hydrolase"/>
    <property type="match status" value="1"/>
</dbReference>
<dbReference type="InterPro" id="IPR013094">
    <property type="entry name" value="AB_hydrolase_3"/>
</dbReference>
<sequence length="279" mass="30615">MNKIMFRWCAVWIAALSVSAAAQTWDPPVGHRVTYKNVDGRELGLWILEPKDVGARDYAAERPAVLLIHGGGWVNGAPGVHNDQAKAVAAHGAVAILLQYRLLAANSHEEPRICVEDTKSAMRWIRRHASELHLDAKKIAAGGSSAGGYNAAFAAVAAGWDDPQDDLRVSARPGALVLLNPALDVHYASNLFHHDEKLSPMSYVNKDVPPMLIMSGSDDPVIHADVLRRYAAQLKAAGVRCELHIYPGQVHSFYKKEPYLSETNALMVEFLYSLGFVYR</sequence>
<evidence type="ECO:0000256" key="2">
    <source>
        <dbReference type="ARBA" id="ARBA00022801"/>
    </source>
</evidence>
<accession>A0A5B9EGM5</accession>
<protein>
    <submittedName>
        <fullName evidence="6">Alpha/beta hydrolase</fullName>
    </submittedName>
</protein>
<dbReference type="Proteomes" id="UP000321820">
    <property type="component" value="Chromosome"/>
</dbReference>
<dbReference type="PANTHER" id="PTHR48081:SF30">
    <property type="entry name" value="ACETYL-HYDROLASE LIPR-RELATED"/>
    <property type="match status" value="1"/>
</dbReference>
<dbReference type="InterPro" id="IPR050300">
    <property type="entry name" value="GDXG_lipolytic_enzyme"/>
</dbReference>
<name>A0A5B9EGM5_9BACT</name>
<gene>
    <name evidence="6" type="ORF">FTW19_23745</name>
</gene>
<reference evidence="6 7" key="1">
    <citation type="submission" date="2019-08" db="EMBL/GenBank/DDBJ databases">
        <title>Complete genome sequence of Terriglobus albidus strain ORNL.</title>
        <authorList>
            <person name="Podar M."/>
        </authorList>
    </citation>
    <scope>NUCLEOTIDE SEQUENCE [LARGE SCALE GENOMIC DNA]</scope>
    <source>
        <strain evidence="6 7">ORNL</strain>
    </source>
</reference>
<dbReference type="PANTHER" id="PTHR48081">
    <property type="entry name" value="AB HYDROLASE SUPERFAMILY PROTEIN C4A8.06C"/>
    <property type="match status" value="1"/>
</dbReference>
<keyword evidence="7" id="KW-1185">Reference proteome</keyword>
<feature type="domain" description="BD-FAE-like" evidence="5">
    <location>
        <begin position="60"/>
        <end position="159"/>
    </location>
</feature>
<dbReference type="Pfam" id="PF07859">
    <property type="entry name" value="Abhydrolase_3"/>
    <property type="match status" value="1"/>
</dbReference>
<evidence type="ECO:0000313" key="6">
    <source>
        <dbReference type="EMBL" id="QEE30744.1"/>
    </source>
</evidence>
<organism evidence="6 7">
    <name type="scientific">Terriglobus albidus</name>
    <dbReference type="NCBI Taxonomy" id="1592106"/>
    <lineage>
        <taxon>Bacteria</taxon>
        <taxon>Pseudomonadati</taxon>
        <taxon>Acidobacteriota</taxon>
        <taxon>Terriglobia</taxon>
        <taxon>Terriglobales</taxon>
        <taxon>Acidobacteriaceae</taxon>
        <taxon>Terriglobus</taxon>
    </lineage>
</organism>
<proteinExistence type="inferred from homology"/>
<feature type="chain" id="PRO_5022806559" evidence="3">
    <location>
        <begin position="25"/>
        <end position="279"/>
    </location>
</feature>
<dbReference type="InterPro" id="IPR029058">
    <property type="entry name" value="AB_hydrolase_fold"/>
</dbReference>
<keyword evidence="3" id="KW-0732">Signal</keyword>
<feature type="signal peptide" evidence="3">
    <location>
        <begin position="1"/>
        <end position="24"/>
    </location>
</feature>
<feature type="domain" description="Alpha/beta hydrolase fold-3" evidence="4">
    <location>
        <begin position="195"/>
        <end position="254"/>
    </location>
</feature>
<evidence type="ECO:0000259" key="5">
    <source>
        <dbReference type="Pfam" id="PF20434"/>
    </source>
</evidence>
<dbReference type="InterPro" id="IPR049492">
    <property type="entry name" value="BD-FAE-like_dom"/>
</dbReference>
<comment type="similarity">
    <text evidence="1">Belongs to the 'GDXG' lipolytic enzyme family.</text>
</comment>
<dbReference type="AlphaFoldDB" id="A0A5B9EGM5"/>
<keyword evidence="2 6" id="KW-0378">Hydrolase</keyword>
<dbReference type="Pfam" id="PF20434">
    <property type="entry name" value="BD-FAE"/>
    <property type="match status" value="1"/>
</dbReference>
<dbReference type="OrthoDB" id="9771666at2"/>